<dbReference type="InterPro" id="IPR018961">
    <property type="entry name" value="DnaJ_homolog_subfam-C_membr-28"/>
</dbReference>
<feature type="compositionally biased region" description="Polar residues" evidence="1">
    <location>
        <begin position="365"/>
        <end position="374"/>
    </location>
</feature>
<feature type="domain" description="DnaJ homologue subfamily C member 28 conserved" evidence="2">
    <location>
        <begin position="249"/>
        <end position="318"/>
    </location>
</feature>
<proteinExistence type="predicted"/>
<evidence type="ECO:0000259" key="2">
    <source>
        <dbReference type="Pfam" id="PF09350"/>
    </source>
</evidence>
<dbReference type="AlphaFoldDB" id="A0AAJ0G096"/>
<organism evidence="3 4">
    <name type="scientific">Conoideocrella luteorostrata</name>
    <dbReference type="NCBI Taxonomy" id="1105319"/>
    <lineage>
        <taxon>Eukaryota</taxon>
        <taxon>Fungi</taxon>
        <taxon>Dikarya</taxon>
        <taxon>Ascomycota</taxon>
        <taxon>Pezizomycotina</taxon>
        <taxon>Sordariomycetes</taxon>
        <taxon>Hypocreomycetidae</taxon>
        <taxon>Hypocreales</taxon>
        <taxon>Clavicipitaceae</taxon>
        <taxon>Conoideocrella</taxon>
    </lineage>
</organism>
<evidence type="ECO:0000313" key="3">
    <source>
        <dbReference type="EMBL" id="KAK2603956.1"/>
    </source>
</evidence>
<reference evidence="3" key="1">
    <citation type="submission" date="2023-06" db="EMBL/GenBank/DDBJ databases">
        <title>Conoideocrella luteorostrata (Hypocreales: Clavicipitaceae), a potential biocontrol fungus for elongate hemlock scale in United States Christmas tree production areas.</title>
        <authorList>
            <person name="Barrett H."/>
            <person name="Lovett B."/>
            <person name="Macias A.M."/>
            <person name="Stajich J.E."/>
            <person name="Kasson M.T."/>
        </authorList>
    </citation>
    <scope>NUCLEOTIDE SEQUENCE</scope>
    <source>
        <strain evidence="3">ARSEF 14590</strain>
    </source>
</reference>
<feature type="region of interest" description="Disordered" evidence="1">
    <location>
        <begin position="361"/>
        <end position="409"/>
    </location>
</feature>
<dbReference type="PANTHER" id="PTHR39394">
    <property type="entry name" value="YALI0E31793P"/>
    <property type="match status" value="1"/>
</dbReference>
<dbReference type="Pfam" id="PF09350">
    <property type="entry name" value="DJC28_CD"/>
    <property type="match status" value="1"/>
</dbReference>
<dbReference type="EMBL" id="JASWJB010000053">
    <property type="protein sequence ID" value="KAK2603956.1"/>
    <property type="molecule type" value="Genomic_DNA"/>
</dbReference>
<evidence type="ECO:0000313" key="4">
    <source>
        <dbReference type="Proteomes" id="UP001251528"/>
    </source>
</evidence>
<comment type="caution">
    <text evidence="3">The sequence shown here is derived from an EMBL/GenBank/DDBJ whole genome shotgun (WGS) entry which is preliminary data.</text>
</comment>
<evidence type="ECO:0000256" key="1">
    <source>
        <dbReference type="SAM" id="MobiDB-lite"/>
    </source>
</evidence>
<sequence>MPAVRLIPATLCGRCAHILTQPASRRYVHHTARSNNAKTAFKDKELQNSKNVSLAENSEPKKAEPGAMTHRLEEATEETLLSGGISGRRAVEDAGFSEELKDKLLNKIADTTFRNQYSGVFTQAGPSPSSTVLKQRQGVSNGNIWTGTEVTEDTVLRMLNDSKKPLNPADRGRFQPPVVDTCVRRTLAKSPGQRAASARDKANFYARMDIKMTSSLTDQEKEEMKAELRERFQSAARALPTSISGLTALANQRIEDAISRGQFKNLPRGKKMERDPRADNPFIDTTEYIMNKLIQRQEIVPPWIEKQQELTKTARVFRERLRNDWKRHAARMISSHGGSLEEQMKRAAIYAAAEMTRNPACKPSATASTLSNSPDCPVVEGSPMLEEIGSECSNSPDSSEAPPDLPTSQRPFRDLAWEQAEKSYMNLSIENLNSMTRSYNLMAPELARKPYFSLERELNSCFADVAPLVANEIKVRAVGRKVVSRSGEGVTGVSSLMEKLIGKDNVKIHLEASEKAYGLREWWRDFWKGK</sequence>
<dbReference type="Proteomes" id="UP001251528">
    <property type="component" value="Unassembled WGS sequence"/>
</dbReference>
<name>A0AAJ0G096_9HYPO</name>
<keyword evidence="4" id="KW-1185">Reference proteome</keyword>
<gene>
    <name evidence="3" type="ORF">QQS21_003891</name>
</gene>
<accession>A0AAJ0G096</accession>
<dbReference type="PANTHER" id="PTHR39394:SF1">
    <property type="entry name" value="DNAJ HOMOLOGUE SUBFAMILY C MEMBER 28 CONSERVED DOMAIN-CONTAINING PROTEIN"/>
    <property type="match status" value="1"/>
</dbReference>
<protein>
    <recommendedName>
        <fullName evidence="2">DnaJ homologue subfamily C member 28 conserved domain-containing protein</fullName>
    </recommendedName>
</protein>